<proteinExistence type="inferred from homology"/>
<evidence type="ECO:0000259" key="10">
    <source>
        <dbReference type="PROSITE" id="PS50262"/>
    </source>
</evidence>
<dbReference type="PANTHER" id="PTHR45695">
    <property type="entry name" value="LEUCOKININ RECEPTOR-RELATED"/>
    <property type="match status" value="1"/>
</dbReference>
<keyword evidence="2 8" id="KW-0812">Transmembrane</keyword>
<dbReference type="Pfam" id="PF00001">
    <property type="entry name" value="7tm_1"/>
    <property type="match status" value="1"/>
</dbReference>
<feature type="transmembrane region" description="Helical" evidence="9">
    <location>
        <begin position="50"/>
        <end position="72"/>
    </location>
</feature>
<evidence type="ECO:0000313" key="11">
    <source>
        <dbReference type="EMBL" id="RMZ96206.1"/>
    </source>
</evidence>
<organism evidence="11 12">
    <name type="scientific">Brachionus plicatilis</name>
    <name type="common">Marine rotifer</name>
    <name type="synonym">Brachionus muelleri</name>
    <dbReference type="NCBI Taxonomy" id="10195"/>
    <lineage>
        <taxon>Eukaryota</taxon>
        <taxon>Metazoa</taxon>
        <taxon>Spiralia</taxon>
        <taxon>Gnathifera</taxon>
        <taxon>Rotifera</taxon>
        <taxon>Eurotatoria</taxon>
        <taxon>Monogononta</taxon>
        <taxon>Pseudotrocha</taxon>
        <taxon>Ploima</taxon>
        <taxon>Brachionidae</taxon>
        <taxon>Brachionus</taxon>
    </lineage>
</organism>
<dbReference type="AlphaFoldDB" id="A0A3M7PAT2"/>
<dbReference type="GO" id="GO:0005886">
    <property type="term" value="C:plasma membrane"/>
    <property type="evidence" value="ECO:0007669"/>
    <property type="project" value="TreeGrafter"/>
</dbReference>
<feature type="domain" description="G-protein coupled receptors family 1 profile" evidence="10">
    <location>
        <begin position="30"/>
        <end position="337"/>
    </location>
</feature>
<dbReference type="OrthoDB" id="6076970at2759"/>
<evidence type="ECO:0000256" key="5">
    <source>
        <dbReference type="ARBA" id="ARBA00023136"/>
    </source>
</evidence>
<comment type="caution">
    <text evidence="11">The sequence shown here is derived from an EMBL/GenBank/DDBJ whole genome shotgun (WGS) entry which is preliminary data.</text>
</comment>
<dbReference type="SUPFAM" id="SSF81321">
    <property type="entry name" value="Family A G protein-coupled receptor-like"/>
    <property type="match status" value="1"/>
</dbReference>
<protein>
    <submittedName>
        <fullName evidence="11">Prolactin-releasing peptide receptor isoform X2</fullName>
    </submittedName>
</protein>
<dbReference type="Gene3D" id="1.20.1070.10">
    <property type="entry name" value="Rhodopsin 7-helix transmembrane proteins"/>
    <property type="match status" value="1"/>
</dbReference>
<feature type="transmembrane region" description="Helical" evidence="9">
    <location>
        <begin position="317"/>
        <end position="340"/>
    </location>
</feature>
<dbReference type="PROSITE" id="PS00237">
    <property type="entry name" value="G_PROTEIN_RECEP_F1_1"/>
    <property type="match status" value="1"/>
</dbReference>
<dbReference type="InterPro" id="IPR017452">
    <property type="entry name" value="GPCR_Rhodpsn_7TM"/>
</dbReference>
<evidence type="ECO:0000256" key="1">
    <source>
        <dbReference type="ARBA" id="ARBA00004141"/>
    </source>
</evidence>
<evidence type="ECO:0000256" key="9">
    <source>
        <dbReference type="SAM" id="Phobius"/>
    </source>
</evidence>
<dbReference type="PRINTS" id="PR00237">
    <property type="entry name" value="GPCRRHODOPSN"/>
</dbReference>
<feature type="transmembrane region" description="Helical" evidence="9">
    <location>
        <begin position="15"/>
        <end position="38"/>
    </location>
</feature>
<feature type="transmembrane region" description="Helical" evidence="9">
    <location>
        <begin position="188"/>
        <end position="211"/>
    </location>
</feature>
<evidence type="ECO:0000256" key="6">
    <source>
        <dbReference type="ARBA" id="ARBA00023170"/>
    </source>
</evidence>
<sequence>MSFNQTSNLTIDEPLTLVFSVASTLTMVFISSIVLNIISFRSIWNQKEYTIINTLILNLVMADLTYTMGIPFFVYQLFSRSWLMGKFGCKLFIFFEFSGIIVGIFTVCALSVERYFDVTKCIQKTIDTYSNKFKIFVTSLYIIGLWLFSLAYILPFLISIDIFKMRNTYQCNSNWSDNALQIYFTTKFFTMFLMPFCVILFCSMKILIFLLKWKIKSKSEKRPWYSFMVGTDSSQKEMLKKLVRLEKKDDNSGYQTIVCNVSLKSKRIKVSYLSSIRRKAIVLVLAIVFMFLIQWLPLWTFQFFVLFSDSQFKNIQLINMLSSTLSYSNTIANPLIYIILTNKFNFF</sequence>
<evidence type="ECO:0000256" key="8">
    <source>
        <dbReference type="RuleBase" id="RU000688"/>
    </source>
</evidence>
<keyword evidence="5 9" id="KW-0472">Membrane</keyword>
<comment type="similarity">
    <text evidence="8">Belongs to the G-protein coupled receptor 1 family.</text>
</comment>
<keyword evidence="7 8" id="KW-0807">Transducer</keyword>
<dbReference type="EMBL" id="REGN01012295">
    <property type="protein sequence ID" value="RMZ96206.1"/>
    <property type="molecule type" value="Genomic_DNA"/>
</dbReference>
<comment type="subcellular location">
    <subcellularLocation>
        <location evidence="1">Membrane</location>
        <topology evidence="1">Multi-pass membrane protein</topology>
    </subcellularLocation>
</comment>
<accession>A0A3M7PAT2</accession>
<feature type="transmembrane region" description="Helical" evidence="9">
    <location>
        <begin position="280"/>
        <end position="305"/>
    </location>
</feature>
<dbReference type="InterPro" id="IPR000276">
    <property type="entry name" value="GPCR_Rhodpsn"/>
</dbReference>
<dbReference type="Proteomes" id="UP000276133">
    <property type="component" value="Unassembled WGS sequence"/>
</dbReference>
<evidence type="ECO:0000256" key="7">
    <source>
        <dbReference type="ARBA" id="ARBA00023224"/>
    </source>
</evidence>
<keyword evidence="12" id="KW-1185">Reference proteome</keyword>
<dbReference type="CDD" id="cd00637">
    <property type="entry name" value="7tm_classA_rhodopsin-like"/>
    <property type="match status" value="1"/>
</dbReference>
<evidence type="ECO:0000256" key="2">
    <source>
        <dbReference type="ARBA" id="ARBA00022692"/>
    </source>
</evidence>
<keyword evidence="4 8" id="KW-0297">G-protein coupled receptor</keyword>
<reference evidence="11 12" key="1">
    <citation type="journal article" date="2018" name="Sci. Rep.">
        <title>Genomic signatures of local adaptation to the degree of environmental predictability in rotifers.</title>
        <authorList>
            <person name="Franch-Gras L."/>
            <person name="Hahn C."/>
            <person name="Garcia-Roger E.M."/>
            <person name="Carmona M.J."/>
            <person name="Serra M."/>
            <person name="Gomez A."/>
        </authorList>
    </citation>
    <scope>NUCLEOTIDE SEQUENCE [LARGE SCALE GENOMIC DNA]</scope>
    <source>
        <strain evidence="11">HYR1</strain>
    </source>
</reference>
<feature type="transmembrane region" description="Helical" evidence="9">
    <location>
        <begin position="133"/>
        <end position="158"/>
    </location>
</feature>
<dbReference type="GO" id="GO:0004930">
    <property type="term" value="F:G protein-coupled receptor activity"/>
    <property type="evidence" value="ECO:0007669"/>
    <property type="project" value="UniProtKB-KW"/>
</dbReference>
<keyword evidence="3 9" id="KW-1133">Transmembrane helix</keyword>
<evidence type="ECO:0000313" key="12">
    <source>
        <dbReference type="Proteomes" id="UP000276133"/>
    </source>
</evidence>
<evidence type="ECO:0000256" key="4">
    <source>
        <dbReference type="ARBA" id="ARBA00023040"/>
    </source>
</evidence>
<dbReference type="STRING" id="10195.A0A3M7PAT2"/>
<gene>
    <name evidence="11" type="ORF">BpHYR1_015983</name>
</gene>
<name>A0A3M7PAT2_BRAPC</name>
<evidence type="ECO:0000256" key="3">
    <source>
        <dbReference type="ARBA" id="ARBA00022989"/>
    </source>
</evidence>
<feature type="transmembrane region" description="Helical" evidence="9">
    <location>
        <begin position="92"/>
        <end position="112"/>
    </location>
</feature>
<keyword evidence="6 8" id="KW-0675">Receptor</keyword>
<dbReference type="PROSITE" id="PS50262">
    <property type="entry name" value="G_PROTEIN_RECEP_F1_2"/>
    <property type="match status" value="1"/>
</dbReference>
<dbReference type="PANTHER" id="PTHR45695:SF9">
    <property type="entry name" value="LEUCOKININ RECEPTOR"/>
    <property type="match status" value="1"/>
</dbReference>